<organism evidence="2 3">
    <name type="scientific">Cryptotermes secundus</name>
    <dbReference type="NCBI Taxonomy" id="105785"/>
    <lineage>
        <taxon>Eukaryota</taxon>
        <taxon>Metazoa</taxon>
        <taxon>Ecdysozoa</taxon>
        <taxon>Arthropoda</taxon>
        <taxon>Hexapoda</taxon>
        <taxon>Insecta</taxon>
        <taxon>Pterygota</taxon>
        <taxon>Neoptera</taxon>
        <taxon>Polyneoptera</taxon>
        <taxon>Dictyoptera</taxon>
        <taxon>Blattodea</taxon>
        <taxon>Blattoidea</taxon>
        <taxon>Termitoidae</taxon>
        <taxon>Kalotermitidae</taxon>
        <taxon>Cryptotermitinae</taxon>
        <taxon>Cryptotermes</taxon>
    </lineage>
</organism>
<comment type="caution">
    <text evidence="2">The sequence shown here is derived from an EMBL/GenBank/DDBJ whole genome shotgun (WGS) entry which is preliminary data.</text>
</comment>
<dbReference type="EMBL" id="NEVH01016946">
    <property type="protein sequence ID" value="PNF24991.1"/>
    <property type="molecule type" value="Genomic_DNA"/>
</dbReference>
<keyword evidence="3" id="KW-1185">Reference proteome</keyword>
<accession>A0A2J7Q8S7</accession>
<feature type="domain" description="DUF4817" evidence="1">
    <location>
        <begin position="2"/>
        <end position="51"/>
    </location>
</feature>
<name>A0A2J7Q8S7_9NEOP</name>
<dbReference type="STRING" id="105785.A0A2J7Q8S7"/>
<sequence length="281" mass="32700">MQHKVFCIHEFSKVESATAMQRAFRPKFNIQPPTRKSIYRWNKQFHETGSLCKGKSPGQSHVSEENAEHIRVSFERSQMKSTHSTSRELGLSQTTVWGVLRCRLVYKPYHLQLAQALHANDKVKHVEFCDCMLKNREDELFLPRVTFSDKATFHLSGKVNRHTVRIWGLQNPRVTLEHVRDSPKVNVFSALSLTKVYGPFYFYENTVTGVKNLRMLQNWLVPQMNEDSGAYIFQQDGAPSHWPLNVRCFLNESLPQQWRGRMGNEDLALQFWPPRSPDLTP</sequence>
<dbReference type="InParanoid" id="A0A2J7Q8S7"/>
<evidence type="ECO:0000313" key="2">
    <source>
        <dbReference type="EMBL" id="PNF24991.1"/>
    </source>
</evidence>
<dbReference type="InterPro" id="IPR032135">
    <property type="entry name" value="DUF4817"/>
</dbReference>
<dbReference type="PANTHER" id="PTHR47326">
    <property type="entry name" value="TRANSPOSABLE ELEMENT TC3 TRANSPOSASE-LIKE PROTEIN"/>
    <property type="match status" value="1"/>
</dbReference>
<gene>
    <name evidence="2" type="ORF">B7P43_G07957</name>
</gene>
<dbReference type="GO" id="GO:0003676">
    <property type="term" value="F:nucleic acid binding"/>
    <property type="evidence" value="ECO:0007669"/>
    <property type="project" value="InterPro"/>
</dbReference>
<dbReference type="AlphaFoldDB" id="A0A2J7Q8S7"/>
<reference evidence="2 3" key="1">
    <citation type="submission" date="2017-12" db="EMBL/GenBank/DDBJ databases">
        <title>Hemimetabolous genomes reveal molecular basis of termite eusociality.</title>
        <authorList>
            <person name="Harrison M.C."/>
            <person name="Jongepier E."/>
            <person name="Robertson H.M."/>
            <person name="Arning N."/>
            <person name="Bitard-Feildel T."/>
            <person name="Chao H."/>
            <person name="Childers C.P."/>
            <person name="Dinh H."/>
            <person name="Doddapaneni H."/>
            <person name="Dugan S."/>
            <person name="Gowin J."/>
            <person name="Greiner C."/>
            <person name="Han Y."/>
            <person name="Hu H."/>
            <person name="Hughes D.S.T."/>
            <person name="Huylmans A.-K."/>
            <person name="Kemena C."/>
            <person name="Kremer L.P.M."/>
            <person name="Lee S.L."/>
            <person name="Lopez-Ezquerra A."/>
            <person name="Mallet L."/>
            <person name="Monroy-Kuhn J.M."/>
            <person name="Moser A."/>
            <person name="Murali S.C."/>
            <person name="Muzny D.M."/>
            <person name="Otani S."/>
            <person name="Piulachs M.-D."/>
            <person name="Poelchau M."/>
            <person name="Qu J."/>
            <person name="Schaub F."/>
            <person name="Wada-Katsumata A."/>
            <person name="Worley K.C."/>
            <person name="Xie Q."/>
            <person name="Ylla G."/>
            <person name="Poulsen M."/>
            <person name="Gibbs R.A."/>
            <person name="Schal C."/>
            <person name="Richards S."/>
            <person name="Belles X."/>
            <person name="Korb J."/>
            <person name="Bornberg-Bauer E."/>
        </authorList>
    </citation>
    <scope>NUCLEOTIDE SEQUENCE [LARGE SCALE GENOMIC DNA]</scope>
    <source>
        <tissue evidence="2">Whole body</tissue>
    </source>
</reference>
<dbReference type="Pfam" id="PF16087">
    <property type="entry name" value="DUF4817"/>
    <property type="match status" value="1"/>
</dbReference>
<protein>
    <recommendedName>
        <fullName evidence="1">DUF4817 domain-containing protein</fullName>
    </recommendedName>
</protein>
<proteinExistence type="predicted"/>
<evidence type="ECO:0000313" key="3">
    <source>
        <dbReference type="Proteomes" id="UP000235965"/>
    </source>
</evidence>
<dbReference type="InterPro" id="IPR036397">
    <property type="entry name" value="RNaseH_sf"/>
</dbReference>
<evidence type="ECO:0000259" key="1">
    <source>
        <dbReference type="Pfam" id="PF16087"/>
    </source>
</evidence>
<dbReference type="PANTHER" id="PTHR47326:SF1">
    <property type="entry name" value="HTH PSQ-TYPE DOMAIN-CONTAINING PROTEIN"/>
    <property type="match status" value="1"/>
</dbReference>
<dbReference type="Gene3D" id="3.30.420.10">
    <property type="entry name" value="Ribonuclease H-like superfamily/Ribonuclease H"/>
    <property type="match status" value="1"/>
</dbReference>
<dbReference type="Proteomes" id="UP000235965">
    <property type="component" value="Unassembled WGS sequence"/>
</dbReference>